<feature type="region of interest" description="Disordered" evidence="2">
    <location>
        <begin position="188"/>
        <end position="294"/>
    </location>
</feature>
<dbReference type="AlphaFoldDB" id="G0S4U8"/>
<feature type="coiled-coil region" evidence="1">
    <location>
        <begin position="37"/>
        <end position="163"/>
    </location>
</feature>
<feature type="compositionally biased region" description="Polar residues" evidence="2">
    <location>
        <begin position="349"/>
        <end position="361"/>
    </location>
</feature>
<dbReference type="RefSeq" id="XP_006693615.1">
    <property type="nucleotide sequence ID" value="XM_006693552.1"/>
</dbReference>
<feature type="region of interest" description="Disordered" evidence="2">
    <location>
        <begin position="308"/>
        <end position="327"/>
    </location>
</feature>
<gene>
    <name evidence="3" type="ORF">CTHT_0031740</name>
</gene>
<feature type="compositionally biased region" description="Polar residues" evidence="2">
    <location>
        <begin position="929"/>
        <end position="941"/>
    </location>
</feature>
<feature type="region of interest" description="Disordered" evidence="2">
    <location>
        <begin position="532"/>
        <end position="551"/>
    </location>
</feature>
<feature type="region of interest" description="Disordered" evidence="2">
    <location>
        <begin position="697"/>
        <end position="949"/>
    </location>
</feature>
<proteinExistence type="predicted"/>
<dbReference type="KEGG" id="cthr:CTHT_0031740"/>
<accession>G0S4U8</accession>
<feature type="region of interest" description="Disordered" evidence="2">
    <location>
        <begin position="644"/>
        <end position="680"/>
    </location>
</feature>
<feature type="compositionally biased region" description="Basic and acidic residues" evidence="2">
    <location>
        <begin position="471"/>
        <end position="481"/>
    </location>
</feature>
<feature type="compositionally biased region" description="Basic and acidic residues" evidence="2">
    <location>
        <begin position="742"/>
        <end position="764"/>
    </location>
</feature>
<evidence type="ECO:0000313" key="3">
    <source>
        <dbReference type="EMBL" id="EGS21319.1"/>
    </source>
</evidence>
<reference evidence="3 4" key="1">
    <citation type="journal article" date="2011" name="Cell">
        <title>Insight into structure and assembly of the nuclear pore complex by utilizing the genome of a eukaryotic thermophile.</title>
        <authorList>
            <person name="Amlacher S."/>
            <person name="Sarges P."/>
            <person name="Flemming D."/>
            <person name="van Noort V."/>
            <person name="Kunze R."/>
            <person name="Devos D.P."/>
            <person name="Arumugam M."/>
            <person name="Bork P."/>
            <person name="Hurt E."/>
        </authorList>
    </citation>
    <scope>NUCLEOTIDE SEQUENCE [LARGE SCALE GENOMIC DNA]</scope>
    <source>
        <strain evidence="4">DSM 1495 / CBS 144.50 / IMI 039719</strain>
    </source>
</reference>
<feature type="compositionally biased region" description="Basic and acidic residues" evidence="2">
    <location>
        <begin position="821"/>
        <end position="835"/>
    </location>
</feature>
<evidence type="ECO:0000313" key="4">
    <source>
        <dbReference type="Proteomes" id="UP000008066"/>
    </source>
</evidence>
<feature type="compositionally biased region" description="Polar residues" evidence="2">
    <location>
        <begin position="250"/>
        <end position="261"/>
    </location>
</feature>
<dbReference type="OrthoDB" id="5245577at2759"/>
<sequence length="978" mass="108264">MTSLPDICGLVSQMQEILTQIHSTITSLDTAFHDAKLDELEKQRGDALQQLSAAFNAETQALQMKRRAEREAVAERRILEDEERERKRKEEDQQLALRDLEEDDAREAKLKSEAQRIEQETGELMMRVEEEARAAVTEGRQRLEALQEKRRELNRLIEEHLEKSLPTLPITPLRSRRALQTDTASLLRFRQPDSVKPDGVTGASQYSHIRPDGKRASSPSQPGLWKPSRLSSSFGPTGSHNDSIPKGMWTSKQSSFTGNKLSEQESDYRPSIDSAGTTGIPQSEEPSPSIESPASKEAVILDMHRFHEESKNSEPPAGNSRKTSDFFTPQAAIRSETSRETILADVTLGSDSSTTSGQVPSDSDRSLQGIDLVPNQSATRISLEYGDTIPEITNGHSLPVSRLKGEHGFFAVNQEDISSSSWHVSTEVVSEPEITDASTKAKEGSPEPASQQIETSSEGLYESVTSPAPPDDERSESRAHLTSDGPNDNNGHHDEPVPYDEIAPSNQVLSQSLRDANSAAYYTPGDFPLPSTNCSKDIDGQMSQDHRADKDYTGEEDVKLAVNEGLDRVLAGSEAGPSILAESSLHLPQVSGEIALQLSPKETRSNELDVVNENDNPELPAEWKEDSGARNLSPGVDIHMLGKETQNRSAGKSVVAVESDNLSPRTGDVDPTTNPDDAENRVESLITMLETLRKFREPSINRQLMNSEAPAGDDEQSHRTDKLEGPDPLPEPHTEPSLNPRSKNEGKRKSQDSEYDPFRPERYRMPRFARSGSSSDNDSQRFVTPLTSQTFPRKPQAGPSNYFVTTHSEEPQAEQATSEIDELRDQHTVTNHGEDFLFDDDERSEDNASPQSRIDIDPSDPSAQKPTSSDRLQKTQGIDDAYLESPESSANAMSENGWEEEVTNYYGEDAKEVRSPPVQQNTGHHEQSGLEQPCQQQTANPGRTLEAPRKPRHRHLLLKSMSPFITKGLSFTIREVAL</sequence>
<feature type="region of interest" description="Disordered" evidence="2">
    <location>
        <begin position="420"/>
        <end position="501"/>
    </location>
</feature>
<feature type="compositionally biased region" description="Polar residues" evidence="2">
    <location>
        <begin position="448"/>
        <end position="466"/>
    </location>
</feature>
<feature type="compositionally biased region" description="Low complexity" evidence="2">
    <location>
        <begin position="281"/>
        <end position="294"/>
    </location>
</feature>
<feature type="region of interest" description="Disordered" evidence="2">
    <location>
        <begin position="333"/>
        <end position="372"/>
    </location>
</feature>
<dbReference type="Proteomes" id="UP000008066">
    <property type="component" value="Unassembled WGS sequence"/>
</dbReference>
<evidence type="ECO:0000256" key="2">
    <source>
        <dbReference type="SAM" id="MobiDB-lite"/>
    </source>
</evidence>
<dbReference type="HOGENOM" id="CLU_304025_0_0_1"/>
<keyword evidence="4" id="KW-1185">Reference proteome</keyword>
<organism evidence="4">
    <name type="scientific">Chaetomium thermophilum (strain DSM 1495 / CBS 144.50 / IMI 039719)</name>
    <name type="common">Thermochaetoides thermophila</name>
    <dbReference type="NCBI Taxonomy" id="759272"/>
    <lineage>
        <taxon>Eukaryota</taxon>
        <taxon>Fungi</taxon>
        <taxon>Dikarya</taxon>
        <taxon>Ascomycota</taxon>
        <taxon>Pezizomycotina</taxon>
        <taxon>Sordariomycetes</taxon>
        <taxon>Sordariomycetidae</taxon>
        <taxon>Sordariales</taxon>
        <taxon>Chaetomiaceae</taxon>
        <taxon>Thermochaetoides</taxon>
    </lineage>
</organism>
<evidence type="ECO:0000256" key="1">
    <source>
        <dbReference type="SAM" id="Coils"/>
    </source>
</evidence>
<dbReference type="EMBL" id="GL988041">
    <property type="protein sequence ID" value="EGS21319.1"/>
    <property type="molecule type" value="Genomic_DNA"/>
</dbReference>
<feature type="compositionally biased region" description="Basic and acidic residues" evidence="2">
    <location>
        <begin position="715"/>
        <end position="734"/>
    </location>
</feature>
<name>G0S4U8_CHATD</name>
<feature type="compositionally biased region" description="Polar residues" evidence="2">
    <location>
        <begin position="229"/>
        <end position="242"/>
    </location>
</feature>
<dbReference type="eggNOG" id="ENOG502QZ1C">
    <property type="taxonomic scope" value="Eukaryota"/>
</dbReference>
<protein>
    <submittedName>
        <fullName evidence="3">Uncharacterized protein</fullName>
    </submittedName>
</protein>
<feature type="compositionally biased region" description="Polar residues" evidence="2">
    <location>
        <begin position="771"/>
        <end position="791"/>
    </location>
</feature>
<feature type="compositionally biased region" description="Polar residues" evidence="2">
    <location>
        <begin position="861"/>
        <end position="876"/>
    </location>
</feature>
<keyword evidence="1" id="KW-0175">Coiled coil</keyword>
<dbReference type="GeneID" id="18257212"/>
<feature type="compositionally biased region" description="Basic and acidic residues" evidence="2">
    <location>
        <begin position="536"/>
        <end position="551"/>
    </location>
</feature>